<feature type="domain" description="Palmitoyltransferase DHHC" evidence="13">
    <location>
        <begin position="77"/>
        <end position="204"/>
    </location>
</feature>
<organism evidence="14 15">
    <name type="scientific">Kluyveromyces marxianus</name>
    <name type="common">Yeast</name>
    <name type="synonym">Candida kefyr</name>
    <dbReference type="NCBI Taxonomy" id="4911"/>
    <lineage>
        <taxon>Eukaryota</taxon>
        <taxon>Fungi</taxon>
        <taxon>Dikarya</taxon>
        <taxon>Ascomycota</taxon>
        <taxon>Saccharomycotina</taxon>
        <taxon>Saccharomycetes</taxon>
        <taxon>Saccharomycetales</taxon>
        <taxon>Saccharomycetaceae</taxon>
        <taxon>Kluyveromyces</taxon>
    </lineage>
</organism>
<keyword evidence="8 11" id="KW-0449">Lipoprotein</keyword>
<evidence type="ECO:0000256" key="9">
    <source>
        <dbReference type="ARBA" id="ARBA00023315"/>
    </source>
</evidence>
<dbReference type="InterPro" id="IPR001594">
    <property type="entry name" value="Palmitoyltrfase_DHHC"/>
</dbReference>
<dbReference type="Proteomes" id="UP000422736">
    <property type="component" value="Chromosome 1"/>
</dbReference>
<feature type="transmembrane region" description="Helical" evidence="11 12">
    <location>
        <begin position="41"/>
        <end position="58"/>
    </location>
</feature>
<comment type="subcellular location">
    <subcellularLocation>
        <location evidence="11">Endoplasmic reticulum membrane</location>
        <topology evidence="11">Multi-pass membrane protein</topology>
    </subcellularLocation>
    <subcellularLocation>
        <location evidence="1">Membrane</location>
        <topology evidence="1">Multi-pass membrane protein</topology>
    </subcellularLocation>
</comment>
<dbReference type="PANTHER" id="PTHR12246">
    <property type="entry name" value="PALMITOYLTRANSFERASE ZDHHC16"/>
    <property type="match status" value="1"/>
</dbReference>
<evidence type="ECO:0000256" key="7">
    <source>
        <dbReference type="ARBA" id="ARBA00023139"/>
    </source>
</evidence>
<evidence type="ECO:0000256" key="2">
    <source>
        <dbReference type="ARBA" id="ARBA00022679"/>
    </source>
</evidence>
<evidence type="ECO:0000259" key="13">
    <source>
        <dbReference type="Pfam" id="PF01529"/>
    </source>
</evidence>
<dbReference type="InterPro" id="IPR033682">
    <property type="entry name" value="PFA4"/>
</dbReference>
<sequence>MAVKLKYQWLGIAIPTFLISFIGYVAHYFVLLNFASTSKQVIFQFCLTMIWISYYLAIKTNPGKPPINYRPSETEWHNYCKKCNNFKPPRCHHCKTCKQCVLSMDHHCPWTMNCVGHNNFPHFVRFLFWVIVTTSYLLTLLIKRVCQLWYMRHMPYTQTYITEIVALCITTPMDAFVLITISILFIRCIYNQGFKGMTQIESWEMDRLESLHYKKSLLPLLVDTLKGKMPQVQKNRHQEINNLLSKRYVPFENIVNFPYDINVWTNLINIMGPWYMWLWPFAKPATDGVSFMKNELSEFESDSSIEDILLSLPWPPDGTRHILTTESGVVETIVDGGEQAMRERYTDPRDKLKRTSWYNDWGEELSDFGVDTEVE</sequence>
<dbReference type="EMBL" id="CP015054">
    <property type="protein sequence ID" value="QGN13943.1"/>
    <property type="molecule type" value="Genomic_DNA"/>
</dbReference>
<evidence type="ECO:0000313" key="15">
    <source>
        <dbReference type="Proteomes" id="UP000422736"/>
    </source>
</evidence>
<feature type="transmembrane region" description="Helical" evidence="11 12">
    <location>
        <begin position="164"/>
        <end position="186"/>
    </location>
</feature>
<reference evidence="14 15" key="1">
    <citation type="submission" date="2016-03" db="EMBL/GenBank/DDBJ databases">
        <title>How can Kluyveromyces marxianus grow so fast - potential evolutionary course in Saccharomyces Complex revealed by comparative genomics.</title>
        <authorList>
            <person name="Mo W."/>
            <person name="Lu W."/>
            <person name="Yang X."/>
            <person name="Qi J."/>
            <person name="Lv H."/>
        </authorList>
    </citation>
    <scope>NUCLEOTIDE SEQUENCE [LARGE SCALE GENOMIC DNA]</scope>
    <source>
        <strain evidence="14 15">FIM1</strain>
    </source>
</reference>
<dbReference type="Pfam" id="PF01529">
    <property type="entry name" value="DHHC"/>
    <property type="match status" value="1"/>
</dbReference>
<evidence type="ECO:0000256" key="5">
    <source>
        <dbReference type="ARBA" id="ARBA00022989"/>
    </source>
</evidence>
<feature type="transmembrane region" description="Helical" evidence="11 12">
    <location>
        <begin position="12"/>
        <end position="34"/>
    </location>
</feature>
<feature type="active site" description="S-palmitoyl cysteine intermediate" evidence="11">
    <location>
        <position position="108"/>
    </location>
</feature>
<evidence type="ECO:0000256" key="11">
    <source>
        <dbReference type="HAMAP-Rule" id="MF_03199"/>
    </source>
</evidence>
<name>A0ABX6EUJ3_KLUMA</name>
<comment type="function">
    <text evidence="11">Mediates the reversible addition of palmitate to target proteins, thereby regulating their membrane association and biological function.</text>
</comment>
<keyword evidence="7 11" id="KW-0564">Palmitate</keyword>
<feature type="transmembrane region" description="Helical" evidence="11 12">
    <location>
        <begin position="126"/>
        <end position="143"/>
    </location>
</feature>
<evidence type="ECO:0000256" key="10">
    <source>
        <dbReference type="ARBA" id="ARBA00048048"/>
    </source>
</evidence>
<dbReference type="EC" id="2.3.1.225" evidence="11"/>
<keyword evidence="2 11" id="KW-0808">Transferase</keyword>
<dbReference type="PROSITE" id="PS50216">
    <property type="entry name" value="DHHC"/>
    <property type="match status" value="1"/>
</dbReference>
<dbReference type="InterPro" id="IPR039859">
    <property type="entry name" value="PFA4/ZDH16/20/ERF2-like"/>
</dbReference>
<accession>A0ABX6EUJ3</accession>
<evidence type="ECO:0000256" key="1">
    <source>
        <dbReference type="ARBA" id="ARBA00004141"/>
    </source>
</evidence>
<keyword evidence="5 11" id="KW-1133">Transmembrane helix</keyword>
<keyword evidence="9 11" id="KW-0012">Acyltransferase</keyword>
<gene>
    <name evidence="11 14" type="primary">PFA4</name>
    <name evidence="14" type="ORF">FIM1_591</name>
</gene>
<reference evidence="14 15" key="2">
    <citation type="submission" date="2019-11" db="EMBL/GenBank/DDBJ databases">
        <authorList>
            <person name="Lu H."/>
        </authorList>
    </citation>
    <scope>NUCLEOTIDE SEQUENCE [LARGE SCALE GENOMIC DNA]</scope>
    <source>
        <strain evidence="14 15">FIM1</strain>
    </source>
</reference>
<proteinExistence type="inferred from homology"/>
<evidence type="ECO:0000313" key="14">
    <source>
        <dbReference type="EMBL" id="QGN13943.1"/>
    </source>
</evidence>
<comment type="domain">
    <text evidence="11 12">The DHHC domain is required for palmitoyltransferase activity.</text>
</comment>
<evidence type="ECO:0000256" key="12">
    <source>
        <dbReference type="RuleBase" id="RU079119"/>
    </source>
</evidence>
<evidence type="ECO:0000256" key="3">
    <source>
        <dbReference type="ARBA" id="ARBA00022692"/>
    </source>
</evidence>
<evidence type="ECO:0000256" key="4">
    <source>
        <dbReference type="ARBA" id="ARBA00022824"/>
    </source>
</evidence>
<comment type="similarity">
    <text evidence="11">Belongs to the DHHC palmitoyltransferase family. PFA4 subfamily.</text>
</comment>
<comment type="catalytic activity">
    <reaction evidence="10 11 12">
        <text>L-cysteinyl-[protein] + hexadecanoyl-CoA = S-hexadecanoyl-L-cysteinyl-[protein] + CoA</text>
        <dbReference type="Rhea" id="RHEA:36683"/>
        <dbReference type="Rhea" id="RHEA-COMP:10131"/>
        <dbReference type="Rhea" id="RHEA-COMP:11032"/>
        <dbReference type="ChEBI" id="CHEBI:29950"/>
        <dbReference type="ChEBI" id="CHEBI:57287"/>
        <dbReference type="ChEBI" id="CHEBI:57379"/>
        <dbReference type="ChEBI" id="CHEBI:74151"/>
        <dbReference type="EC" id="2.3.1.225"/>
    </reaction>
</comment>
<protein>
    <recommendedName>
        <fullName evidence="11">Palmitoyltransferase PFA4</fullName>
        <ecNumber evidence="11">2.3.1.225</ecNumber>
    </recommendedName>
    <alternativeName>
        <fullName evidence="11">Protein S-acyltransferase</fullName>
        <shortName evidence="11">PAT</shortName>
    </alternativeName>
    <alternativeName>
        <fullName evidence="11">Protein fatty acyltransferase 4</fullName>
    </alternativeName>
</protein>
<evidence type="ECO:0000256" key="8">
    <source>
        <dbReference type="ARBA" id="ARBA00023288"/>
    </source>
</evidence>
<dbReference type="HAMAP" id="MF_03199">
    <property type="entry name" value="DHHC_PAT_PFA4"/>
    <property type="match status" value="1"/>
</dbReference>
<keyword evidence="15" id="KW-1185">Reference proteome</keyword>
<keyword evidence="4 11" id="KW-0256">Endoplasmic reticulum</keyword>
<evidence type="ECO:0000256" key="6">
    <source>
        <dbReference type="ARBA" id="ARBA00023136"/>
    </source>
</evidence>
<keyword evidence="6 11" id="KW-0472">Membrane</keyword>
<keyword evidence="3 11" id="KW-0812">Transmembrane</keyword>